<dbReference type="InterPro" id="IPR013120">
    <property type="entry name" value="FAR_NAD-bd"/>
</dbReference>
<dbReference type="InterPro" id="IPR051414">
    <property type="entry name" value="Adenylate-forming_Reductase"/>
</dbReference>
<sequence>MATTSISTAVSSAKFTPPPLDGSLTVMQMLDWNFTNNSSHPLFLYAPTSTDADPSPKNVAVTWGEAVEAVYTGAKLLKDQIPESTNTSADSANKAKVIAILSHSDAVPYYTTVLSILRANCVPFPISPRNSPKAVAHLINQVGVSHVLLGYDQNMQQLMERAAEFLKEDFEYTKEKIPSTSMIPVFEDLYLSETQHDGKERVKKIREEIPLKTPGPKENQVYLHSSGSTAFPKPIPWTPNGVQELTTCVQFAGRSLTGKILSLHVVPVFHAMGTFHIFSAAATGIIYAVFPPQIPPVVPSPQNVFEGATRTGAEYVLSVPSMIEAWSRTPVHVDWLISRTAVFYGGGPLDIDVGNRLSEQGVPLCCAYGLTEAGVISEYPSKEVLSDAWNYFKFQRGVNVHLIPSTDNPKTFEPVILSGGHCTPQVFNTTIDGVDGYSTHDMIEEHPKYKGYWKILGRADSQIIHSSGEKTNPGPLESMMNQDPHVSASVMFGHGKFQAGIIVEPVEEEQEQFIKAESSGSPDEREAKLEEFRNKIWPTVEKMNAYAPRHSRIFKEMILVASPSKPFTYTAKNTTRNAAIIQEYTPEIEALYANIEESTQPSIPAPQQWDLESSKAFVRAVVESVLLKDKSESDTIGDEDDFFQIGGDSLQATWIRNSIMRALRDGAKIDTRGGTAGNFVYEYHTIETLGAFVASIVENGSFDAGVEQQGSDAHVETVVQGMKKMAEKYSKDFLVASSKTSPTAKTRKVVLMTGSTGGVGVHILDRLLEDSTVEKVYALVRRGKDNKDNIKTKQKEAFVERGVNPELVESPKLVLLEAQLSEEKFGLEENVFEGMKKELTHIIANAWRVDFNLGLTSFESDIKGLRYMVDLALTTRSLLVFTSSVGIFQGSNYAEKRPFPESPVSPKVASVSGYTQSKWVSEQIIQNASSTAGLHSVIVRLGQACGSPNGSWNRKEWLPALVRSAPFLGCIPDDDREISWIPADLVARAFRDFLDTPNVNAETQRNPSFVHLIHPRPVQWSTLARTIGSKLNVDVVPFTTWLEKLEEVGKKDKNAEEKISALRILPSYQGMAAKYNNGSGSHEQAELEEEAFGMTLIKNENAKRLSKTLADPDVPQLGQEDLMRWLAYWGL</sequence>
<proteinExistence type="predicted"/>
<evidence type="ECO:0000259" key="3">
    <source>
        <dbReference type="PROSITE" id="PS50075"/>
    </source>
</evidence>
<feature type="domain" description="Carrier" evidence="3">
    <location>
        <begin position="612"/>
        <end position="697"/>
    </location>
</feature>
<evidence type="ECO:0000313" key="4">
    <source>
        <dbReference type="EMBL" id="THV08159.1"/>
    </source>
</evidence>
<evidence type="ECO:0000256" key="2">
    <source>
        <dbReference type="ARBA" id="ARBA00022553"/>
    </source>
</evidence>
<keyword evidence="1" id="KW-0596">Phosphopantetheine</keyword>
<accession>A0A4S8MZG9</accession>
<dbReference type="Gene3D" id="3.40.50.720">
    <property type="entry name" value="NAD(P)-binding Rossmann-like Domain"/>
    <property type="match status" value="1"/>
</dbReference>
<protein>
    <submittedName>
        <fullName evidence="4">Acetyl-CoA synthetase-like protein</fullName>
    </submittedName>
</protein>
<keyword evidence="2" id="KW-0597">Phosphoprotein</keyword>
<dbReference type="Proteomes" id="UP000297245">
    <property type="component" value="Unassembled WGS sequence"/>
</dbReference>
<dbReference type="PROSITE" id="PS50075">
    <property type="entry name" value="CARRIER"/>
    <property type="match status" value="1"/>
</dbReference>
<dbReference type="InterPro" id="IPR009081">
    <property type="entry name" value="PP-bd_ACP"/>
</dbReference>
<dbReference type="Gene3D" id="1.10.1200.10">
    <property type="entry name" value="ACP-like"/>
    <property type="match status" value="1"/>
</dbReference>
<dbReference type="InterPro" id="IPR036736">
    <property type="entry name" value="ACP-like_sf"/>
</dbReference>
<dbReference type="InterPro" id="IPR000873">
    <property type="entry name" value="AMP-dep_synth/lig_dom"/>
</dbReference>
<evidence type="ECO:0000256" key="1">
    <source>
        <dbReference type="ARBA" id="ARBA00022450"/>
    </source>
</evidence>
<dbReference type="OrthoDB" id="429813at2759"/>
<dbReference type="PANTHER" id="PTHR43439">
    <property type="entry name" value="PHENYLACETATE-COENZYME A LIGASE"/>
    <property type="match status" value="1"/>
</dbReference>
<organism evidence="4 5">
    <name type="scientific">Dendrothele bispora (strain CBS 962.96)</name>
    <dbReference type="NCBI Taxonomy" id="1314807"/>
    <lineage>
        <taxon>Eukaryota</taxon>
        <taxon>Fungi</taxon>
        <taxon>Dikarya</taxon>
        <taxon>Basidiomycota</taxon>
        <taxon>Agaricomycotina</taxon>
        <taxon>Agaricomycetes</taxon>
        <taxon>Agaricomycetidae</taxon>
        <taxon>Agaricales</taxon>
        <taxon>Agaricales incertae sedis</taxon>
        <taxon>Dendrothele</taxon>
    </lineage>
</organism>
<dbReference type="SUPFAM" id="SSF51735">
    <property type="entry name" value="NAD(P)-binding Rossmann-fold domains"/>
    <property type="match status" value="1"/>
</dbReference>
<name>A0A4S8MZG9_DENBC</name>
<keyword evidence="5" id="KW-1185">Reference proteome</keyword>
<reference evidence="4 5" key="1">
    <citation type="journal article" date="2019" name="Nat. Ecol. Evol.">
        <title>Megaphylogeny resolves global patterns of mushroom evolution.</title>
        <authorList>
            <person name="Varga T."/>
            <person name="Krizsan K."/>
            <person name="Foldi C."/>
            <person name="Dima B."/>
            <person name="Sanchez-Garcia M."/>
            <person name="Sanchez-Ramirez S."/>
            <person name="Szollosi G.J."/>
            <person name="Szarkandi J.G."/>
            <person name="Papp V."/>
            <person name="Albert L."/>
            <person name="Andreopoulos W."/>
            <person name="Angelini C."/>
            <person name="Antonin V."/>
            <person name="Barry K.W."/>
            <person name="Bougher N.L."/>
            <person name="Buchanan P."/>
            <person name="Buyck B."/>
            <person name="Bense V."/>
            <person name="Catcheside P."/>
            <person name="Chovatia M."/>
            <person name="Cooper J."/>
            <person name="Damon W."/>
            <person name="Desjardin D."/>
            <person name="Finy P."/>
            <person name="Geml J."/>
            <person name="Haridas S."/>
            <person name="Hughes K."/>
            <person name="Justo A."/>
            <person name="Karasinski D."/>
            <person name="Kautmanova I."/>
            <person name="Kiss B."/>
            <person name="Kocsube S."/>
            <person name="Kotiranta H."/>
            <person name="LaButti K.M."/>
            <person name="Lechner B.E."/>
            <person name="Liimatainen K."/>
            <person name="Lipzen A."/>
            <person name="Lukacs Z."/>
            <person name="Mihaltcheva S."/>
            <person name="Morgado L.N."/>
            <person name="Niskanen T."/>
            <person name="Noordeloos M.E."/>
            <person name="Ohm R.A."/>
            <person name="Ortiz-Santana B."/>
            <person name="Ovrebo C."/>
            <person name="Racz N."/>
            <person name="Riley R."/>
            <person name="Savchenko A."/>
            <person name="Shiryaev A."/>
            <person name="Soop K."/>
            <person name="Spirin V."/>
            <person name="Szebenyi C."/>
            <person name="Tomsovsky M."/>
            <person name="Tulloss R.E."/>
            <person name="Uehling J."/>
            <person name="Grigoriev I.V."/>
            <person name="Vagvolgyi C."/>
            <person name="Papp T."/>
            <person name="Martin F.M."/>
            <person name="Miettinen O."/>
            <person name="Hibbett D.S."/>
            <person name="Nagy L.G."/>
        </authorList>
    </citation>
    <scope>NUCLEOTIDE SEQUENCE [LARGE SCALE GENOMIC DNA]</scope>
    <source>
        <strain evidence="4 5">CBS 962.96</strain>
    </source>
</reference>
<gene>
    <name evidence="4" type="ORF">K435DRAFT_740073</name>
</gene>
<dbReference type="Gene3D" id="3.40.50.12780">
    <property type="entry name" value="N-terminal domain of ligase-like"/>
    <property type="match status" value="1"/>
</dbReference>
<dbReference type="AlphaFoldDB" id="A0A4S8MZG9"/>
<dbReference type="InterPro" id="IPR036291">
    <property type="entry name" value="NAD(P)-bd_dom_sf"/>
</dbReference>
<dbReference type="Pfam" id="PF07993">
    <property type="entry name" value="NAD_binding_4"/>
    <property type="match status" value="1"/>
</dbReference>
<dbReference type="PANTHER" id="PTHR43439:SF2">
    <property type="entry name" value="ENZYME, PUTATIVE (JCVI)-RELATED"/>
    <property type="match status" value="1"/>
</dbReference>
<evidence type="ECO:0000313" key="5">
    <source>
        <dbReference type="Proteomes" id="UP000297245"/>
    </source>
</evidence>
<dbReference type="InterPro" id="IPR042099">
    <property type="entry name" value="ANL_N_sf"/>
</dbReference>
<dbReference type="Pfam" id="PF00501">
    <property type="entry name" value="AMP-binding"/>
    <property type="match status" value="1"/>
</dbReference>
<dbReference type="EMBL" id="ML179035">
    <property type="protein sequence ID" value="THV08159.1"/>
    <property type="molecule type" value="Genomic_DNA"/>
</dbReference>
<dbReference type="Pfam" id="PF23562">
    <property type="entry name" value="AMP-binding_C_3"/>
    <property type="match status" value="1"/>
</dbReference>
<dbReference type="SUPFAM" id="SSF56801">
    <property type="entry name" value="Acetyl-CoA synthetase-like"/>
    <property type="match status" value="1"/>
</dbReference>